<dbReference type="GO" id="GO:0005737">
    <property type="term" value="C:cytoplasm"/>
    <property type="evidence" value="ECO:0007669"/>
    <property type="project" value="UniProtKB-SubCell"/>
</dbReference>
<dbReference type="PANTHER" id="PTHR15184">
    <property type="entry name" value="ATP SYNTHASE"/>
    <property type="match status" value="1"/>
</dbReference>
<dbReference type="EC" id="7.4.2.8" evidence="9"/>
<dbReference type="InterPro" id="IPR003593">
    <property type="entry name" value="AAA+_ATPase"/>
</dbReference>
<dbReference type="FunFam" id="3.40.50.12240:FF:000002">
    <property type="entry name" value="Flagellum-specific ATP synthase FliI"/>
    <property type="match status" value="1"/>
</dbReference>
<dbReference type="EMBL" id="JACHWZ010000032">
    <property type="protein sequence ID" value="MBB3063494.1"/>
    <property type="molecule type" value="Genomic_DNA"/>
</dbReference>
<evidence type="ECO:0000256" key="1">
    <source>
        <dbReference type="ARBA" id="ARBA00004496"/>
    </source>
</evidence>
<accession>A0A7W4ZCJ2</accession>
<evidence type="ECO:0000256" key="4">
    <source>
        <dbReference type="ARBA" id="ARBA00022741"/>
    </source>
</evidence>
<dbReference type="GO" id="GO:0008564">
    <property type="term" value="F:protein-exporting ATPase activity"/>
    <property type="evidence" value="ECO:0007669"/>
    <property type="project" value="UniProtKB-EC"/>
</dbReference>
<evidence type="ECO:0000259" key="10">
    <source>
        <dbReference type="SMART" id="SM00382"/>
    </source>
</evidence>
<dbReference type="Pfam" id="PF00006">
    <property type="entry name" value="ATP-synt_ab"/>
    <property type="match status" value="1"/>
</dbReference>
<evidence type="ECO:0000256" key="7">
    <source>
        <dbReference type="ARBA" id="ARBA00022967"/>
    </source>
</evidence>
<dbReference type="Pfam" id="PF02874">
    <property type="entry name" value="ATP-synt_ab_N"/>
    <property type="match status" value="1"/>
</dbReference>
<evidence type="ECO:0000256" key="8">
    <source>
        <dbReference type="ARBA" id="ARBA00024342"/>
    </source>
</evidence>
<dbReference type="SMART" id="SM00382">
    <property type="entry name" value="AAA"/>
    <property type="match status" value="1"/>
</dbReference>
<proteinExistence type="inferred from homology"/>
<keyword evidence="7" id="KW-1278">Translocase</keyword>
<keyword evidence="5" id="KW-0067">ATP-binding</keyword>
<sequence length="441" mass="47609">MVAPVTYREAIRSARLVTRIGKLTGFRGAALEATGVDARIGELCSIKREGGHQDLLAEVVGFTNEKLILMPLGEVKGVRPGAEVLADQNFPCISCSDELKGRVVDPLGSPLDGGHLVKGEQISIWGEEINPFQRNRIDTICQTRIPAIDGFLTLGKGQRTGIFAGSGVGKSTLINNLVKGHDADINVIALIGERGREAMEFIQDVLGDEGLSNSVVIVASAELPALMRVYSAFSAAAIAEYFCKRNMNVLLAMDSVTRLAMAQREVGLATGEPPTTKGYTPSCFNLLPKLVERAGAFKNGGTITAYYTVLVEGDDLSDPVADHMRAVLDGHIVLDRDIASEGKYPAINLRESVSRIMPQLVDSHDRLVVKELLESHSLYQESKPMIQIGAYKNGENESLDAAIVAESELSNLLYKGKMSSRDITISELTRISALSNKNDTP</sequence>
<dbReference type="InterPro" id="IPR000194">
    <property type="entry name" value="ATPase_F1/V1/A1_a/bsu_nucl-bd"/>
</dbReference>
<dbReference type="GO" id="GO:0005524">
    <property type="term" value="F:ATP binding"/>
    <property type="evidence" value="ECO:0007669"/>
    <property type="project" value="UniProtKB-KW"/>
</dbReference>
<keyword evidence="2" id="KW-0813">Transport</keyword>
<evidence type="ECO:0000256" key="2">
    <source>
        <dbReference type="ARBA" id="ARBA00022448"/>
    </source>
</evidence>
<dbReference type="InterPro" id="IPR005714">
    <property type="entry name" value="ATPase_T3SS_FliI/YscN"/>
</dbReference>
<dbReference type="GO" id="GO:0046933">
    <property type="term" value="F:proton-transporting ATP synthase activity, rotational mechanism"/>
    <property type="evidence" value="ECO:0007669"/>
    <property type="project" value="TreeGrafter"/>
</dbReference>
<comment type="similarity">
    <text evidence="8">Belongs to the ATPase alpha/beta chains family. T3SS ATPase subfamily.</text>
</comment>
<dbReference type="InterPro" id="IPR027417">
    <property type="entry name" value="P-loop_NTPase"/>
</dbReference>
<dbReference type="Pfam" id="PF18269">
    <property type="entry name" value="T3SS_ATPase_C"/>
    <property type="match status" value="1"/>
</dbReference>
<keyword evidence="3" id="KW-0963">Cytoplasm</keyword>
<dbReference type="PANTHER" id="PTHR15184:SF9">
    <property type="entry name" value="SPI-1 TYPE 3 SECRETION SYSTEM ATPASE"/>
    <property type="match status" value="1"/>
</dbReference>
<reference evidence="11 12" key="1">
    <citation type="submission" date="2020-08" db="EMBL/GenBank/DDBJ databases">
        <title>Genomic Encyclopedia of Type Strains, Phase III (KMG-III): the genomes of soil and plant-associated and newly described type strains.</title>
        <authorList>
            <person name="Whitman W."/>
        </authorList>
    </citation>
    <scope>NUCLEOTIDE SEQUENCE [LARGE SCALE GENOMIC DNA]</scope>
    <source>
        <strain evidence="11 12">CECT 8799</strain>
    </source>
</reference>
<dbReference type="NCBIfam" id="TIGR01026">
    <property type="entry name" value="fliI_yscN"/>
    <property type="match status" value="1"/>
</dbReference>
<comment type="caution">
    <text evidence="11">The sequence shown here is derived from an EMBL/GenBank/DDBJ whole genome shotgun (WGS) entry which is preliminary data.</text>
</comment>
<evidence type="ECO:0000313" key="11">
    <source>
        <dbReference type="EMBL" id="MBB3063494.1"/>
    </source>
</evidence>
<dbReference type="GO" id="GO:0030254">
    <property type="term" value="P:protein secretion by the type III secretion system"/>
    <property type="evidence" value="ECO:0007669"/>
    <property type="project" value="InterPro"/>
</dbReference>
<dbReference type="CDD" id="cd18117">
    <property type="entry name" value="ATP-synt_flagellum-secretory_path_III_N"/>
    <property type="match status" value="1"/>
</dbReference>
<dbReference type="InterPro" id="IPR050053">
    <property type="entry name" value="ATPase_alpha/beta_chains"/>
</dbReference>
<keyword evidence="12" id="KW-1185">Reference proteome</keyword>
<evidence type="ECO:0000256" key="9">
    <source>
        <dbReference type="ARBA" id="ARBA00024382"/>
    </source>
</evidence>
<evidence type="ECO:0000256" key="3">
    <source>
        <dbReference type="ARBA" id="ARBA00022490"/>
    </source>
</evidence>
<evidence type="ECO:0000256" key="6">
    <source>
        <dbReference type="ARBA" id="ARBA00022927"/>
    </source>
</evidence>
<dbReference type="RefSeq" id="WP_183463744.1">
    <property type="nucleotide sequence ID" value="NZ_JACHWZ010000032.1"/>
</dbReference>
<dbReference type="AlphaFoldDB" id="A0A7W4ZCJ2"/>
<dbReference type="SUPFAM" id="SSF52540">
    <property type="entry name" value="P-loop containing nucleoside triphosphate hydrolases"/>
    <property type="match status" value="1"/>
</dbReference>
<gene>
    <name evidence="11" type="ORF">FHS09_004352</name>
</gene>
<dbReference type="InterPro" id="IPR040627">
    <property type="entry name" value="T3SS_ATPase_C"/>
</dbReference>
<name>A0A7W4ZCJ2_9GAMM</name>
<feature type="domain" description="AAA+ ATPase" evidence="10">
    <location>
        <begin position="156"/>
        <end position="339"/>
    </location>
</feature>
<keyword evidence="6" id="KW-0653">Protein transport</keyword>
<dbReference type="Gene3D" id="3.40.50.12240">
    <property type="match status" value="1"/>
</dbReference>
<dbReference type="Proteomes" id="UP000535937">
    <property type="component" value="Unassembled WGS sequence"/>
</dbReference>
<evidence type="ECO:0000256" key="5">
    <source>
        <dbReference type="ARBA" id="ARBA00022840"/>
    </source>
</evidence>
<comment type="subcellular location">
    <subcellularLocation>
        <location evidence="1">Cytoplasm</location>
    </subcellularLocation>
</comment>
<dbReference type="GO" id="GO:0030257">
    <property type="term" value="C:type III protein secretion system complex"/>
    <property type="evidence" value="ECO:0007669"/>
    <property type="project" value="InterPro"/>
</dbReference>
<organism evidence="11 12">
    <name type="scientific">Microbulbifer rhizosphaerae</name>
    <dbReference type="NCBI Taxonomy" id="1562603"/>
    <lineage>
        <taxon>Bacteria</taxon>
        <taxon>Pseudomonadati</taxon>
        <taxon>Pseudomonadota</taxon>
        <taxon>Gammaproteobacteria</taxon>
        <taxon>Cellvibrionales</taxon>
        <taxon>Microbulbiferaceae</taxon>
        <taxon>Microbulbifer</taxon>
    </lineage>
</organism>
<dbReference type="InterPro" id="IPR004100">
    <property type="entry name" value="ATPase_F1/V1/A1_a/bsu_N"/>
</dbReference>
<evidence type="ECO:0000313" key="12">
    <source>
        <dbReference type="Proteomes" id="UP000535937"/>
    </source>
</evidence>
<dbReference type="GO" id="GO:0016887">
    <property type="term" value="F:ATP hydrolysis activity"/>
    <property type="evidence" value="ECO:0007669"/>
    <property type="project" value="InterPro"/>
</dbReference>
<protein>
    <recommendedName>
        <fullName evidence="9">protein-secreting ATPase</fullName>
        <ecNumber evidence="9">7.4.2.8</ecNumber>
    </recommendedName>
</protein>
<dbReference type="CDD" id="cd01136">
    <property type="entry name" value="ATPase_flagellum-secretory_path_III"/>
    <property type="match status" value="1"/>
</dbReference>
<keyword evidence="4" id="KW-0547">Nucleotide-binding</keyword>